<name>A0AAE4ZA64_9BACT</name>
<proteinExistence type="predicted"/>
<sequence>MIRSALLGTLALALLAVPAQAQSLEEVLDNYYEAIGGEDAWLDVNSMRATGRTMLGPGVEAPFVRTQKRPEMLRLEFTVQGMTGIQAYDGETAWMLMPFLGSTEPEQMPAEEAKNFTQQADIEGVLINYEEKGHQVEYLGTEEVQGTEAHKLKVTLKDGDVDYYYLDSEYFIPIMVESTREIRGNMMEIETLLSDYKEVGGLMIPHSMEQRAKGAPQSQTFLIDEVQLDVEVADSIFKMPETETEEGQGG</sequence>
<evidence type="ECO:0000256" key="1">
    <source>
        <dbReference type="SAM" id="SignalP"/>
    </source>
</evidence>
<accession>A0AAE4ZA64</accession>
<organism evidence="3 4">
    <name type="scientific">Candidatus Kutchimonas denitrificans</name>
    <dbReference type="NCBI Taxonomy" id="3056748"/>
    <lineage>
        <taxon>Bacteria</taxon>
        <taxon>Pseudomonadati</taxon>
        <taxon>Gemmatimonadota</taxon>
        <taxon>Gemmatimonadia</taxon>
        <taxon>Candidatus Palauibacterales</taxon>
        <taxon>Candidatus Palauibacteraceae</taxon>
        <taxon>Candidatus Kutchimonas</taxon>
    </lineage>
</organism>
<dbReference type="EMBL" id="JAACAK010000098">
    <property type="protein sequence ID" value="NIR75883.1"/>
    <property type="molecule type" value="Genomic_DNA"/>
</dbReference>
<dbReference type="Gene3D" id="2.50.20.10">
    <property type="entry name" value="Lipoprotein localisation LolA/LolB/LppX"/>
    <property type="match status" value="1"/>
</dbReference>
<gene>
    <name evidence="3" type="ORF">GWO12_12345</name>
</gene>
<protein>
    <submittedName>
        <fullName evidence="3">Outer membrane lipoprotein-sorting protein</fullName>
    </submittedName>
</protein>
<feature type="chain" id="PRO_5042090173" evidence="1">
    <location>
        <begin position="22"/>
        <end position="250"/>
    </location>
</feature>
<dbReference type="Pfam" id="PF17131">
    <property type="entry name" value="LolA_like"/>
    <property type="match status" value="1"/>
</dbReference>
<keyword evidence="1" id="KW-0732">Signal</keyword>
<evidence type="ECO:0000313" key="3">
    <source>
        <dbReference type="EMBL" id="NIR75883.1"/>
    </source>
</evidence>
<comment type="caution">
    <text evidence="3">The sequence shown here is derived from an EMBL/GenBank/DDBJ whole genome shotgun (WGS) entry which is preliminary data.</text>
</comment>
<dbReference type="InterPro" id="IPR033399">
    <property type="entry name" value="TP_0789-like"/>
</dbReference>
<feature type="domain" description="Uncharacterized protein TP-0789" evidence="2">
    <location>
        <begin position="89"/>
        <end position="238"/>
    </location>
</feature>
<evidence type="ECO:0000259" key="2">
    <source>
        <dbReference type="Pfam" id="PF17131"/>
    </source>
</evidence>
<reference evidence="3 4" key="1">
    <citation type="submission" date="2020-01" db="EMBL/GenBank/DDBJ databases">
        <title>Genomes assembled from Gulf of Kutch pelagic sediment metagenomes.</title>
        <authorList>
            <person name="Chandrashekar M."/>
            <person name="Mahajan M.S."/>
            <person name="Dave K.J."/>
            <person name="Vatsa P."/>
            <person name="Nathani N.M."/>
        </authorList>
    </citation>
    <scope>NUCLEOTIDE SEQUENCE [LARGE SCALE GENOMIC DNA]</scope>
    <source>
        <strain evidence="3">KS3-K002</strain>
    </source>
</reference>
<keyword evidence="3" id="KW-0449">Lipoprotein</keyword>
<feature type="signal peptide" evidence="1">
    <location>
        <begin position="1"/>
        <end position="21"/>
    </location>
</feature>
<evidence type="ECO:0000313" key="4">
    <source>
        <dbReference type="Proteomes" id="UP000702544"/>
    </source>
</evidence>
<dbReference type="Proteomes" id="UP000702544">
    <property type="component" value="Unassembled WGS sequence"/>
</dbReference>
<dbReference type="AlphaFoldDB" id="A0AAE4ZA64"/>